<sequence length="457" mass="52654">SSSAVHIQWPQRDLDPGNLTCEASVLPLLYQCTLNASEFSRLNRRMCPRLSDVSGVPDSLNDGPCTFASGGSLYPLCFKTVQSVSTFVIGACFIRAQSPSIIPPPDKSCLGKNVRRLAAVTSDYIQLFLVSKRKRVLLSLLDGEARDIVRDEQILKDDVFEWLRAGLTERIHQVEHHYRSQSRIPLSGKRLLTFFRKLRRMSKDAFPELRDGQRVEKSLSRSSSRAVLEYFPHSVASAFQVAEQVEDITGFMEGNREPNTTHFASDNIQHQHSRLWTPNKERPYHPMLPLPNRPYFRSTQQHLAPTNLPRWPTLSRVWTHCQRFWTRARTCGHNGPREFGQFRCVQTCTFYFSSTPPTVDMHVWKREHRILIDVGAACWVNNVKGYSQWCTRPFYGLASDTANFAANYNPSDYVSGWQFILGRHARSRLPEKSTREDRPLSRYHRTQGEPSTHHYHY</sequence>
<evidence type="ECO:0000313" key="3">
    <source>
        <dbReference type="Proteomes" id="UP000286415"/>
    </source>
</evidence>
<dbReference type="STRING" id="79923.A0A3R7F8W7"/>
<feature type="compositionally biased region" description="Basic and acidic residues" evidence="1">
    <location>
        <begin position="430"/>
        <end position="440"/>
    </location>
</feature>
<dbReference type="EMBL" id="NIRI02000042">
    <property type="protein sequence ID" value="KAG5450554.1"/>
    <property type="molecule type" value="Genomic_DNA"/>
</dbReference>
<evidence type="ECO:0000313" key="2">
    <source>
        <dbReference type="EMBL" id="KAG5450554.1"/>
    </source>
</evidence>
<reference evidence="2 3" key="1">
    <citation type="journal article" date="2018" name="Biotechnol. Adv.">
        <title>Improved genomic resources and new bioinformatic workflow for the carcinogenic parasite Clonorchis sinensis: Biotechnological implications.</title>
        <authorList>
            <person name="Wang D."/>
            <person name="Korhonen P.K."/>
            <person name="Gasser R.B."/>
            <person name="Young N.D."/>
        </authorList>
    </citation>
    <scope>NUCLEOTIDE SEQUENCE [LARGE SCALE GENOMIC DNA]</scope>
    <source>
        <strain evidence="2">Cs-k2</strain>
    </source>
</reference>
<gene>
    <name evidence="2" type="ORF">CSKR_101716</name>
</gene>
<organism evidence="2 3">
    <name type="scientific">Clonorchis sinensis</name>
    <name type="common">Chinese liver fluke</name>
    <dbReference type="NCBI Taxonomy" id="79923"/>
    <lineage>
        <taxon>Eukaryota</taxon>
        <taxon>Metazoa</taxon>
        <taxon>Spiralia</taxon>
        <taxon>Lophotrochozoa</taxon>
        <taxon>Platyhelminthes</taxon>
        <taxon>Trematoda</taxon>
        <taxon>Digenea</taxon>
        <taxon>Opisthorchiida</taxon>
        <taxon>Opisthorchiata</taxon>
        <taxon>Opisthorchiidae</taxon>
        <taxon>Clonorchis</taxon>
    </lineage>
</organism>
<dbReference type="Proteomes" id="UP000286415">
    <property type="component" value="Unassembled WGS sequence"/>
</dbReference>
<reference evidence="2 3" key="2">
    <citation type="journal article" date="2021" name="Genomics">
        <title>High-quality reference genome for Clonorchis sinensis.</title>
        <authorList>
            <person name="Young N.D."/>
            <person name="Stroehlein A.J."/>
            <person name="Kinkar L."/>
            <person name="Wang T."/>
            <person name="Sohn W.M."/>
            <person name="Chang B.C.H."/>
            <person name="Kaur P."/>
            <person name="Weisz D."/>
            <person name="Dudchenko O."/>
            <person name="Aiden E.L."/>
            <person name="Korhonen P.K."/>
            <person name="Gasser R.B."/>
        </authorList>
    </citation>
    <scope>NUCLEOTIDE SEQUENCE [LARGE SCALE GENOMIC DNA]</scope>
    <source>
        <strain evidence="2">Cs-k2</strain>
    </source>
</reference>
<keyword evidence="3" id="KW-1185">Reference proteome</keyword>
<accession>A0A3R7F8W7</accession>
<protein>
    <submittedName>
        <fullName evidence="2">Uncharacterized protein</fullName>
    </submittedName>
</protein>
<feature type="region of interest" description="Disordered" evidence="1">
    <location>
        <begin position="430"/>
        <end position="457"/>
    </location>
</feature>
<dbReference type="InParanoid" id="A0A3R7F8W7"/>
<dbReference type="AlphaFoldDB" id="A0A3R7F8W7"/>
<proteinExistence type="predicted"/>
<evidence type="ECO:0000256" key="1">
    <source>
        <dbReference type="SAM" id="MobiDB-lite"/>
    </source>
</evidence>
<feature type="non-terminal residue" evidence="2">
    <location>
        <position position="1"/>
    </location>
</feature>
<comment type="caution">
    <text evidence="2">The sequence shown here is derived from an EMBL/GenBank/DDBJ whole genome shotgun (WGS) entry which is preliminary data.</text>
</comment>
<name>A0A3R7F8W7_CLOSI</name>